<keyword evidence="4 7" id="KW-0694">RNA-binding</keyword>
<dbReference type="HOGENOM" id="CLU_062456_3_1_6"/>
<dbReference type="PANTHER" id="PTHR17224:SF1">
    <property type="entry name" value="PEPTIDYL-TRNA HYDROLASE"/>
    <property type="match status" value="1"/>
</dbReference>
<dbReference type="STRING" id="717773.Thicy_1376"/>
<feature type="site" description="Stabilizes the basic form of H active site to accept a proton" evidence="7">
    <location>
        <position position="95"/>
    </location>
</feature>
<dbReference type="GO" id="GO:0004045">
    <property type="term" value="F:peptidyl-tRNA hydrolase activity"/>
    <property type="evidence" value="ECO:0007669"/>
    <property type="project" value="UniProtKB-UniRule"/>
</dbReference>
<dbReference type="CDD" id="cd00462">
    <property type="entry name" value="PTH"/>
    <property type="match status" value="1"/>
</dbReference>
<dbReference type="PANTHER" id="PTHR17224">
    <property type="entry name" value="PEPTIDYL-TRNA HYDROLASE"/>
    <property type="match status" value="1"/>
</dbReference>
<evidence type="ECO:0000313" key="10">
    <source>
        <dbReference type="EMBL" id="AEG32139.1"/>
    </source>
</evidence>
<feature type="binding site" evidence="7">
    <location>
        <position position="68"/>
    </location>
    <ligand>
        <name>tRNA</name>
        <dbReference type="ChEBI" id="CHEBI:17843"/>
    </ligand>
</feature>
<organism evidence="10 11">
    <name type="scientific">Thiomicrospira cyclica (strain DSM 14477 / JCM 11371 / ALM1)</name>
    <name type="common">Thioalkalimicrobium cyclicum</name>
    <dbReference type="NCBI Taxonomy" id="717773"/>
    <lineage>
        <taxon>Bacteria</taxon>
        <taxon>Pseudomonadati</taxon>
        <taxon>Pseudomonadota</taxon>
        <taxon>Gammaproteobacteria</taxon>
        <taxon>Thiotrichales</taxon>
        <taxon>Piscirickettsiaceae</taxon>
        <taxon>Thiomicrospira</taxon>
    </lineage>
</organism>
<dbReference type="eggNOG" id="COG0193">
    <property type="taxonomic scope" value="Bacteria"/>
</dbReference>
<feature type="site" description="Discriminates between blocked and unblocked aminoacyl-tRNA" evidence="7">
    <location>
        <position position="12"/>
    </location>
</feature>
<dbReference type="HAMAP" id="MF_00083">
    <property type="entry name" value="Pept_tRNA_hydro_bact"/>
    <property type="match status" value="1"/>
</dbReference>
<feature type="binding site" evidence="7">
    <location>
        <position position="17"/>
    </location>
    <ligand>
        <name>tRNA</name>
        <dbReference type="ChEBI" id="CHEBI:17843"/>
    </ligand>
</feature>
<evidence type="ECO:0000256" key="6">
    <source>
        <dbReference type="ARBA" id="ARBA00050038"/>
    </source>
</evidence>
<dbReference type="InterPro" id="IPR001328">
    <property type="entry name" value="Pept_tRNA_hydro"/>
</dbReference>
<comment type="function">
    <text evidence="7">Catalyzes the release of premature peptidyl moieties from peptidyl-tRNA molecules trapped in stalled 50S ribosomal subunits, and thus maintains levels of free tRNAs and 50S ribosomes.</text>
</comment>
<dbReference type="FunFam" id="3.40.50.1470:FF:000001">
    <property type="entry name" value="Peptidyl-tRNA hydrolase"/>
    <property type="match status" value="1"/>
</dbReference>
<keyword evidence="2 7" id="KW-0820">tRNA-binding</keyword>
<dbReference type="InterPro" id="IPR018171">
    <property type="entry name" value="Pept_tRNA_hydro_CS"/>
</dbReference>
<accession>F6D9U0</accession>
<dbReference type="OrthoDB" id="9800507at2"/>
<evidence type="ECO:0000256" key="1">
    <source>
        <dbReference type="ARBA" id="ARBA00013260"/>
    </source>
</evidence>
<dbReference type="InterPro" id="IPR036416">
    <property type="entry name" value="Pept_tRNA_hydro_sf"/>
</dbReference>
<dbReference type="GO" id="GO:0000049">
    <property type="term" value="F:tRNA binding"/>
    <property type="evidence" value="ECO:0007669"/>
    <property type="project" value="UniProtKB-UniRule"/>
</dbReference>
<keyword evidence="11" id="KW-1185">Reference proteome</keyword>
<name>F6D9U0_THICA</name>
<evidence type="ECO:0000256" key="2">
    <source>
        <dbReference type="ARBA" id="ARBA00022555"/>
    </source>
</evidence>
<evidence type="ECO:0000256" key="5">
    <source>
        <dbReference type="ARBA" id="ARBA00038063"/>
    </source>
</evidence>
<proteinExistence type="inferred from homology"/>
<evidence type="ECO:0000256" key="3">
    <source>
        <dbReference type="ARBA" id="ARBA00022801"/>
    </source>
</evidence>
<dbReference type="NCBIfam" id="TIGR00447">
    <property type="entry name" value="pth"/>
    <property type="match status" value="1"/>
</dbReference>
<protein>
    <recommendedName>
        <fullName evidence="6 7">Peptidyl-tRNA hydrolase</fullName>
        <shortName evidence="7">Pth</shortName>
        <ecNumber evidence="1 7">3.1.1.29</ecNumber>
    </recommendedName>
</protein>
<keyword evidence="7" id="KW-0963">Cytoplasm</keyword>
<dbReference type="EMBL" id="CP002776">
    <property type="protein sequence ID" value="AEG32139.1"/>
    <property type="molecule type" value="Genomic_DNA"/>
</dbReference>
<evidence type="ECO:0000256" key="4">
    <source>
        <dbReference type="ARBA" id="ARBA00022884"/>
    </source>
</evidence>
<comment type="similarity">
    <text evidence="5 7 9">Belongs to the PTH family.</text>
</comment>
<evidence type="ECO:0000256" key="9">
    <source>
        <dbReference type="RuleBase" id="RU004320"/>
    </source>
</evidence>
<dbReference type="KEGG" id="tcy:Thicy_1376"/>
<dbReference type="GO" id="GO:0006515">
    <property type="term" value="P:protein quality control for misfolded or incompletely synthesized proteins"/>
    <property type="evidence" value="ECO:0007669"/>
    <property type="project" value="UniProtKB-UniRule"/>
</dbReference>
<dbReference type="Pfam" id="PF01195">
    <property type="entry name" value="Pept_tRNA_hydro"/>
    <property type="match status" value="1"/>
</dbReference>
<dbReference type="EC" id="3.1.1.29" evidence="1 7"/>
<dbReference type="Proteomes" id="UP000009232">
    <property type="component" value="Chromosome"/>
</dbReference>
<feature type="active site" description="Proton acceptor" evidence="7">
    <location>
        <position position="22"/>
    </location>
</feature>
<dbReference type="GO" id="GO:0072344">
    <property type="term" value="P:rescue of stalled ribosome"/>
    <property type="evidence" value="ECO:0007669"/>
    <property type="project" value="UniProtKB-UniRule"/>
</dbReference>
<comment type="subunit">
    <text evidence="7">Monomer.</text>
</comment>
<comment type="function">
    <text evidence="7">Hydrolyzes ribosome-free peptidyl-tRNAs (with 1 or more amino acids incorporated), which drop off the ribosome during protein synthesis, or as a result of ribosome stalling.</text>
</comment>
<dbReference type="PROSITE" id="PS01195">
    <property type="entry name" value="PEPT_TRNA_HYDROL_1"/>
    <property type="match status" value="1"/>
</dbReference>
<comment type="catalytic activity">
    <reaction evidence="7 8">
        <text>an N-acyl-L-alpha-aminoacyl-tRNA + H2O = an N-acyl-L-amino acid + a tRNA + H(+)</text>
        <dbReference type="Rhea" id="RHEA:54448"/>
        <dbReference type="Rhea" id="RHEA-COMP:10123"/>
        <dbReference type="Rhea" id="RHEA-COMP:13883"/>
        <dbReference type="ChEBI" id="CHEBI:15377"/>
        <dbReference type="ChEBI" id="CHEBI:15378"/>
        <dbReference type="ChEBI" id="CHEBI:59874"/>
        <dbReference type="ChEBI" id="CHEBI:78442"/>
        <dbReference type="ChEBI" id="CHEBI:138191"/>
        <dbReference type="EC" id="3.1.1.29"/>
    </reaction>
</comment>
<keyword evidence="3 7" id="KW-0378">Hydrolase</keyword>
<evidence type="ECO:0000256" key="7">
    <source>
        <dbReference type="HAMAP-Rule" id="MF_00083"/>
    </source>
</evidence>
<comment type="subcellular location">
    <subcellularLocation>
        <location evidence="7">Cytoplasm</location>
    </subcellularLocation>
</comment>
<dbReference type="AlphaFoldDB" id="F6D9U0"/>
<dbReference type="GO" id="GO:0005737">
    <property type="term" value="C:cytoplasm"/>
    <property type="evidence" value="ECO:0007669"/>
    <property type="project" value="UniProtKB-SubCell"/>
</dbReference>
<feature type="binding site" evidence="7">
    <location>
        <position position="70"/>
    </location>
    <ligand>
        <name>tRNA</name>
        <dbReference type="ChEBI" id="CHEBI:17843"/>
    </ligand>
</feature>
<dbReference type="RefSeq" id="WP_013835914.1">
    <property type="nucleotide sequence ID" value="NC_015581.1"/>
</dbReference>
<feature type="binding site" evidence="7">
    <location>
        <position position="116"/>
    </location>
    <ligand>
        <name>tRNA</name>
        <dbReference type="ChEBI" id="CHEBI:17843"/>
    </ligand>
</feature>
<dbReference type="SUPFAM" id="SSF53178">
    <property type="entry name" value="Peptidyl-tRNA hydrolase-like"/>
    <property type="match status" value="1"/>
</dbReference>
<sequence length="195" mass="21334">MSSVQLIVGLGNPGEQYEQTRHNAGFWFVEEMARQAGEMFRPETKFLGLVAKISIDHQPVWLLKPATFMNRSGQSIQALANFYRIPVDAVLVAHDELDLPVGVAKLKTGGGHGGHNGLKDTIAALGGPGFHRLRLGIDHPGDRKDVVNYVLKAPSKLDRQAIDDAIYDATRVMADVVKGDFAKAMNQLHTRPATQ</sequence>
<gene>
    <name evidence="7" type="primary">pth</name>
    <name evidence="10" type="ordered locus">Thicy_1376</name>
</gene>
<dbReference type="Gene3D" id="3.40.50.1470">
    <property type="entry name" value="Peptidyl-tRNA hydrolase"/>
    <property type="match status" value="1"/>
</dbReference>
<evidence type="ECO:0000313" key="11">
    <source>
        <dbReference type="Proteomes" id="UP000009232"/>
    </source>
</evidence>
<evidence type="ECO:0000256" key="8">
    <source>
        <dbReference type="RuleBase" id="RU000673"/>
    </source>
</evidence>
<reference evidence="10 11" key="1">
    <citation type="submission" date="2011-05" db="EMBL/GenBank/DDBJ databases">
        <title>Complete sequence of Thioalkalimicrobium cyclicum ALM1.</title>
        <authorList>
            <consortium name="US DOE Joint Genome Institute"/>
            <person name="Lucas S."/>
            <person name="Han J."/>
            <person name="Lapidus A."/>
            <person name="Cheng J.-F."/>
            <person name="Goodwin L."/>
            <person name="Pitluck S."/>
            <person name="Peters L."/>
            <person name="Mikhailova N."/>
            <person name="Davenport K."/>
            <person name="Han C."/>
            <person name="Tapia R."/>
            <person name="Land M."/>
            <person name="Hauser L."/>
            <person name="Kyrpides N."/>
            <person name="Ivanova N."/>
            <person name="Pagani I."/>
            <person name="Kappler U."/>
            <person name="Woyke T."/>
        </authorList>
    </citation>
    <scope>NUCLEOTIDE SEQUENCE [LARGE SCALE GENOMIC DNA]</scope>
    <source>
        <strain evidence="11">DSM 14477 / JCM 11371 / ALM1</strain>
    </source>
</reference>
<dbReference type="PROSITE" id="PS01196">
    <property type="entry name" value="PEPT_TRNA_HYDROL_2"/>
    <property type="match status" value="1"/>
</dbReference>